<dbReference type="GO" id="GO:0051301">
    <property type="term" value="P:cell division"/>
    <property type="evidence" value="ECO:0007669"/>
    <property type="project" value="UniProtKB-UniRule"/>
</dbReference>
<proteinExistence type="inferred from homology"/>
<evidence type="ECO:0000256" key="2">
    <source>
        <dbReference type="ARBA" id="ARBA00022618"/>
    </source>
</evidence>
<dbReference type="Gene3D" id="3.30.1330.60">
    <property type="entry name" value="OmpA-like domain"/>
    <property type="match status" value="1"/>
</dbReference>
<dbReference type="InterPro" id="IPR039001">
    <property type="entry name" value="Pal"/>
</dbReference>
<keyword evidence="8 9" id="KW-0131">Cell cycle</keyword>
<comment type="subcellular location">
    <subcellularLocation>
        <location evidence="1">Cell outer membrane</location>
    </subcellularLocation>
</comment>
<evidence type="ECO:0000256" key="5">
    <source>
        <dbReference type="ARBA" id="ARBA00023139"/>
    </source>
</evidence>
<dbReference type="NCBIfam" id="TIGR02802">
    <property type="entry name" value="Pal_lipo"/>
    <property type="match status" value="1"/>
</dbReference>
<evidence type="ECO:0000313" key="13">
    <source>
        <dbReference type="EMBL" id="QCU90389.1"/>
    </source>
</evidence>
<comment type="function">
    <text evidence="9">Part of the Tol-Pal system, which plays a role in outer membrane invagination during cell division and is important for maintaining outer membrane integrity.</text>
</comment>
<dbReference type="InterPro" id="IPR014169">
    <property type="entry name" value="Pal_lipo_C"/>
</dbReference>
<keyword evidence="5" id="KW-0564">Palmitate</keyword>
<dbReference type="InterPro" id="IPR006664">
    <property type="entry name" value="OMP_bac"/>
</dbReference>
<dbReference type="AlphaFoldDB" id="A0A4P9K5Y1"/>
<comment type="similarity">
    <text evidence="9">Belongs to the Pal lipoprotein family.</text>
</comment>
<evidence type="ECO:0000256" key="6">
    <source>
        <dbReference type="ARBA" id="ARBA00023237"/>
    </source>
</evidence>
<dbReference type="Pfam" id="PF00691">
    <property type="entry name" value="OmpA"/>
    <property type="match status" value="1"/>
</dbReference>
<keyword evidence="14" id="KW-1185">Reference proteome</keyword>
<evidence type="ECO:0000313" key="14">
    <source>
        <dbReference type="Proteomes" id="UP000304864"/>
    </source>
</evidence>
<evidence type="ECO:0000256" key="9">
    <source>
        <dbReference type="HAMAP-Rule" id="MF_02204"/>
    </source>
</evidence>
<evidence type="ECO:0000256" key="3">
    <source>
        <dbReference type="ARBA" id="ARBA00022729"/>
    </source>
</evidence>
<evidence type="ECO:0000256" key="11">
    <source>
        <dbReference type="SAM" id="SignalP"/>
    </source>
</evidence>
<dbReference type="PANTHER" id="PTHR30329:SF21">
    <property type="entry name" value="LIPOPROTEIN YIAD-RELATED"/>
    <property type="match status" value="1"/>
</dbReference>
<dbReference type="GO" id="GO:0009279">
    <property type="term" value="C:cell outer membrane"/>
    <property type="evidence" value="ECO:0007669"/>
    <property type="project" value="UniProtKB-SubCell"/>
</dbReference>
<accession>A0A4P9K5Y1</accession>
<dbReference type="SUPFAM" id="SSF103088">
    <property type="entry name" value="OmpA-like"/>
    <property type="match status" value="1"/>
</dbReference>
<feature type="domain" description="OmpA-like" evidence="12">
    <location>
        <begin position="86"/>
        <end position="200"/>
    </location>
</feature>
<dbReference type="InterPro" id="IPR006690">
    <property type="entry name" value="OMPA-like_CS"/>
</dbReference>
<dbReference type="HAMAP" id="MF_02204">
    <property type="entry name" value="Pal"/>
    <property type="match status" value="1"/>
</dbReference>
<name>A0A4P9K5Y1_9GAMM</name>
<reference evidence="13 14" key="1">
    <citation type="submission" date="2019-05" db="EMBL/GenBank/DDBJ databases">
        <title>Thiomicrorhabdus sediminis sp. nov, a novel sulfur-oxidizing bacterium isolated from coastal sediment.</title>
        <authorList>
            <person name="Liu X."/>
        </authorList>
    </citation>
    <scope>NUCLEOTIDE SEQUENCE [LARGE SCALE GENOMIC DNA]</scope>
    <source>
        <strain evidence="13 14">G1</strain>
    </source>
</reference>
<keyword evidence="3 11" id="KW-0732">Signal</keyword>
<comment type="subunit">
    <text evidence="9">The Tol-Pal system is composed of five core proteins: the inner membrane proteins TolA, TolQ and TolR, the periplasmic protein TolB and the outer membrane protein Pal. They form a network linking the inner and outer membranes and the peptidoglycan layer.</text>
</comment>
<dbReference type="KEGG" id="thig:FE785_06980"/>
<feature type="chain" id="PRO_5020634862" description="Peptidoglycan-associated protein" evidence="11">
    <location>
        <begin position="22"/>
        <end position="200"/>
    </location>
</feature>
<dbReference type="CDD" id="cd07185">
    <property type="entry name" value="OmpA_C-like"/>
    <property type="match status" value="1"/>
</dbReference>
<dbReference type="InterPro" id="IPR006665">
    <property type="entry name" value="OmpA-like"/>
</dbReference>
<evidence type="ECO:0000256" key="7">
    <source>
        <dbReference type="ARBA" id="ARBA00023288"/>
    </source>
</evidence>
<evidence type="ECO:0000256" key="10">
    <source>
        <dbReference type="PROSITE-ProRule" id="PRU00473"/>
    </source>
</evidence>
<dbReference type="PROSITE" id="PS51123">
    <property type="entry name" value="OMPA_2"/>
    <property type="match status" value="1"/>
</dbReference>
<dbReference type="Proteomes" id="UP000304864">
    <property type="component" value="Chromosome"/>
</dbReference>
<keyword evidence="6" id="KW-0998">Cell outer membrane</keyword>
<organism evidence="13 14">
    <name type="scientific">Thiomicrorhabdus sediminis</name>
    <dbReference type="NCBI Taxonomy" id="2580412"/>
    <lineage>
        <taxon>Bacteria</taxon>
        <taxon>Pseudomonadati</taxon>
        <taxon>Pseudomonadota</taxon>
        <taxon>Gammaproteobacteria</taxon>
        <taxon>Thiotrichales</taxon>
        <taxon>Piscirickettsiaceae</taxon>
        <taxon>Thiomicrorhabdus</taxon>
    </lineage>
</organism>
<dbReference type="PROSITE" id="PS01068">
    <property type="entry name" value="OMPA_1"/>
    <property type="match status" value="1"/>
</dbReference>
<dbReference type="RefSeq" id="WP_138565064.1">
    <property type="nucleotide sequence ID" value="NZ_CP040602.1"/>
</dbReference>
<keyword evidence="2 9" id="KW-0132">Cell division</keyword>
<evidence type="ECO:0000256" key="8">
    <source>
        <dbReference type="ARBA" id="ARBA00023306"/>
    </source>
</evidence>
<sequence>MNSPLNHLAKLASFAVIASLAACSSNPSTPGAGNIGNDAEVYQDTAPGVGSLNHKGGVEVMPADAQRNGVNGGNLNGAGDLNGMQMVDVDNLQESIIYFGYDQYQLDDQATEIAKYHADILLQNPKQTVTLNGHTDERGTPEYNLALGEKRAKAVAQALMLFGVAEARINVVSFGEESPQIAESNENAWAKNRRVEIVIQ</sequence>
<dbReference type="PANTHER" id="PTHR30329">
    <property type="entry name" value="STATOR ELEMENT OF FLAGELLAR MOTOR COMPLEX"/>
    <property type="match status" value="1"/>
</dbReference>
<dbReference type="InterPro" id="IPR036737">
    <property type="entry name" value="OmpA-like_sf"/>
</dbReference>
<dbReference type="OrthoDB" id="9809164at2"/>
<gene>
    <name evidence="9 13" type="primary">pal</name>
    <name evidence="13" type="ORF">FE785_06980</name>
</gene>
<evidence type="ECO:0000256" key="1">
    <source>
        <dbReference type="ARBA" id="ARBA00004442"/>
    </source>
</evidence>
<dbReference type="EMBL" id="CP040602">
    <property type="protein sequence ID" value="QCU90389.1"/>
    <property type="molecule type" value="Genomic_DNA"/>
</dbReference>
<keyword evidence="4 10" id="KW-0472">Membrane</keyword>
<dbReference type="PRINTS" id="PR01021">
    <property type="entry name" value="OMPADOMAIN"/>
</dbReference>
<feature type="signal peptide" evidence="11">
    <location>
        <begin position="1"/>
        <end position="21"/>
    </location>
</feature>
<evidence type="ECO:0000256" key="4">
    <source>
        <dbReference type="ARBA" id="ARBA00023136"/>
    </source>
</evidence>
<evidence type="ECO:0000259" key="12">
    <source>
        <dbReference type="PROSITE" id="PS51123"/>
    </source>
</evidence>
<dbReference type="InterPro" id="IPR050330">
    <property type="entry name" value="Bact_OuterMem_StrucFunc"/>
</dbReference>
<protein>
    <recommendedName>
        <fullName evidence="9">Peptidoglycan-associated protein</fullName>
    </recommendedName>
</protein>
<keyword evidence="7 13" id="KW-0449">Lipoprotein</keyword>